<dbReference type="Gene3D" id="3.30.420.10">
    <property type="entry name" value="Ribonuclease H-like superfamily/Ribonuclease H"/>
    <property type="match status" value="1"/>
</dbReference>
<evidence type="ECO:0000256" key="2">
    <source>
        <dbReference type="ARBA" id="ARBA00022722"/>
    </source>
</evidence>
<evidence type="ECO:0000313" key="10">
    <source>
        <dbReference type="EMBL" id="BBY41815.1"/>
    </source>
</evidence>
<reference evidence="10 11" key="1">
    <citation type="journal article" date="2019" name="Emerg. Microbes Infect.">
        <title>Comprehensive subspecies identification of 175 nontuberculous mycobacteria species based on 7547 genomic profiles.</title>
        <authorList>
            <person name="Matsumoto Y."/>
            <person name="Kinjo T."/>
            <person name="Motooka D."/>
            <person name="Nabeya D."/>
            <person name="Jung N."/>
            <person name="Uechi K."/>
            <person name="Horii T."/>
            <person name="Iida T."/>
            <person name="Fujita J."/>
            <person name="Nakamura S."/>
        </authorList>
    </citation>
    <scope>NUCLEOTIDE SEQUENCE [LARGE SCALE GENOMIC DNA]</scope>
    <source>
        <strain evidence="10 11">JCM 18439</strain>
    </source>
</reference>
<comment type="function">
    <text evidence="5 7">3'-to-5' exoribonuclease specific for small oligoribonucleotides.</text>
</comment>
<dbReference type="InterPro" id="IPR036397">
    <property type="entry name" value="RNaseH_sf"/>
</dbReference>
<evidence type="ECO:0000256" key="3">
    <source>
        <dbReference type="ARBA" id="ARBA00022801"/>
    </source>
</evidence>
<dbReference type="Pfam" id="PF00929">
    <property type="entry name" value="RNase_T"/>
    <property type="match status" value="1"/>
</dbReference>
<gene>
    <name evidence="7 10" type="primary">orn</name>
    <name evidence="10" type="ORF">MCEL_01100</name>
</gene>
<dbReference type="GO" id="GO:0003676">
    <property type="term" value="F:nucleic acid binding"/>
    <property type="evidence" value="ECO:0007669"/>
    <property type="project" value="InterPro"/>
</dbReference>
<keyword evidence="11" id="KW-1185">Reference proteome</keyword>
<dbReference type="HAMAP" id="MF_00045">
    <property type="entry name" value="Oligoribonuclease"/>
    <property type="match status" value="1"/>
</dbReference>
<organism evidence="10 11">
    <name type="scientific">Mycolicibacterium celeriflavum</name>
    <name type="common">Mycobacterium celeriflavum</name>
    <dbReference type="NCBI Taxonomy" id="1249101"/>
    <lineage>
        <taxon>Bacteria</taxon>
        <taxon>Bacillati</taxon>
        <taxon>Actinomycetota</taxon>
        <taxon>Actinomycetes</taxon>
        <taxon>Mycobacteriales</taxon>
        <taxon>Mycobacteriaceae</taxon>
        <taxon>Mycolicibacterium</taxon>
    </lineage>
</organism>
<feature type="domain" description="Exonuclease" evidence="9">
    <location>
        <begin position="7"/>
        <end position="182"/>
    </location>
</feature>
<dbReference type="FunFam" id="3.30.420.10:FF:000003">
    <property type="entry name" value="Oligoribonuclease"/>
    <property type="match status" value="1"/>
</dbReference>
<sequence>MSVVRDELVWIDCEMTGLDLKSDLLIEIAVLVTDADLNILGEGLDVVIHVDDEALSSMIPVVTEMHTRSGLIEEVRASTVTLPEAEELVLDYIRTHVKQAKTAPLAGNSIATDRGFIARDMPKLDDYLHYRMIDVSSIKELCRRWYPRIYFGQPEKGLAHRALADIHESIRELQYYRRTAFVPAPGPSTSDIAAIAEELGTPNGSSKDIDSVAERPSG</sequence>
<dbReference type="NCBIfam" id="NF003765">
    <property type="entry name" value="PRK05359.1"/>
    <property type="match status" value="1"/>
</dbReference>
<comment type="subcellular location">
    <subcellularLocation>
        <location evidence="7">Cytoplasm</location>
    </subcellularLocation>
</comment>
<feature type="active site" evidence="7">
    <location>
        <position position="130"/>
    </location>
</feature>
<name>A0A7I7RD72_MYCCF</name>
<dbReference type="AlphaFoldDB" id="A0A7I7RD72"/>
<evidence type="ECO:0000256" key="8">
    <source>
        <dbReference type="SAM" id="MobiDB-lite"/>
    </source>
</evidence>
<dbReference type="GO" id="GO:0005737">
    <property type="term" value="C:cytoplasm"/>
    <property type="evidence" value="ECO:0007669"/>
    <property type="project" value="UniProtKB-SubCell"/>
</dbReference>
<evidence type="ECO:0000256" key="6">
    <source>
        <dbReference type="ARBA" id="ARBA00070964"/>
    </source>
</evidence>
<dbReference type="InterPro" id="IPR013520">
    <property type="entry name" value="Ribonucl_H"/>
</dbReference>
<evidence type="ECO:0000313" key="11">
    <source>
        <dbReference type="Proteomes" id="UP000466431"/>
    </source>
</evidence>
<keyword evidence="2 7" id="KW-0540">Nuclease</keyword>
<keyword evidence="3 7" id="KW-0378">Hydrolase</keyword>
<dbReference type="PANTHER" id="PTHR11046:SF0">
    <property type="entry name" value="OLIGORIBONUCLEASE, MITOCHONDRIAL"/>
    <property type="match status" value="1"/>
</dbReference>
<dbReference type="EC" id="3.1.-.-" evidence="7"/>
<dbReference type="EMBL" id="AP022591">
    <property type="protein sequence ID" value="BBY41815.1"/>
    <property type="molecule type" value="Genomic_DNA"/>
</dbReference>
<comment type="similarity">
    <text evidence="1 7">Belongs to the oligoribonuclease family.</text>
</comment>
<dbReference type="InterPro" id="IPR012337">
    <property type="entry name" value="RNaseH-like_sf"/>
</dbReference>
<dbReference type="SMART" id="SM00479">
    <property type="entry name" value="EXOIII"/>
    <property type="match status" value="1"/>
</dbReference>
<feature type="region of interest" description="Disordered" evidence="8">
    <location>
        <begin position="199"/>
        <end position="218"/>
    </location>
</feature>
<dbReference type="Proteomes" id="UP000466431">
    <property type="component" value="Chromosome"/>
</dbReference>
<protein>
    <recommendedName>
        <fullName evidence="6 7">Oligoribonuclease</fullName>
        <ecNumber evidence="7">3.1.-.-</ecNumber>
    </recommendedName>
</protein>
<evidence type="ECO:0000256" key="7">
    <source>
        <dbReference type="HAMAP-Rule" id="MF_00045"/>
    </source>
</evidence>
<dbReference type="InterPro" id="IPR022894">
    <property type="entry name" value="Oligoribonuclease"/>
</dbReference>
<evidence type="ECO:0000256" key="5">
    <source>
        <dbReference type="ARBA" id="ARBA00057155"/>
    </source>
</evidence>
<dbReference type="PANTHER" id="PTHR11046">
    <property type="entry name" value="OLIGORIBONUCLEASE, MITOCHONDRIAL"/>
    <property type="match status" value="1"/>
</dbReference>
<evidence type="ECO:0000256" key="1">
    <source>
        <dbReference type="ARBA" id="ARBA00009921"/>
    </source>
</evidence>
<dbReference type="KEGG" id="mcee:MCEL_01100"/>
<keyword evidence="4 7" id="KW-0269">Exonuclease</keyword>
<dbReference type="GO" id="GO:0000175">
    <property type="term" value="F:3'-5'-RNA exonuclease activity"/>
    <property type="evidence" value="ECO:0007669"/>
    <property type="project" value="InterPro"/>
</dbReference>
<evidence type="ECO:0000256" key="4">
    <source>
        <dbReference type="ARBA" id="ARBA00022839"/>
    </source>
</evidence>
<feature type="compositionally biased region" description="Basic and acidic residues" evidence="8">
    <location>
        <begin position="207"/>
        <end position="218"/>
    </location>
</feature>
<dbReference type="CDD" id="cd06135">
    <property type="entry name" value="Orn"/>
    <property type="match status" value="1"/>
</dbReference>
<evidence type="ECO:0000259" key="9">
    <source>
        <dbReference type="SMART" id="SM00479"/>
    </source>
</evidence>
<accession>A0A7I7RD72</accession>
<keyword evidence="7" id="KW-0963">Cytoplasm</keyword>
<proteinExistence type="inferred from homology"/>
<dbReference type="SUPFAM" id="SSF53098">
    <property type="entry name" value="Ribonuclease H-like"/>
    <property type="match status" value="1"/>
</dbReference>